<evidence type="ECO:0000256" key="2">
    <source>
        <dbReference type="ARBA" id="ARBA00022980"/>
    </source>
</evidence>
<accession>A0A382TPS6</accession>
<keyword evidence="2" id="KW-0689">Ribosomal protein</keyword>
<dbReference type="GO" id="GO:0003735">
    <property type="term" value="F:structural constituent of ribosome"/>
    <property type="evidence" value="ECO:0007669"/>
    <property type="project" value="InterPro"/>
</dbReference>
<protein>
    <recommendedName>
        <fullName evidence="4">Ribosomal protein L9 domain-containing protein</fullName>
    </recommendedName>
</protein>
<evidence type="ECO:0000256" key="3">
    <source>
        <dbReference type="ARBA" id="ARBA00023274"/>
    </source>
</evidence>
<gene>
    <name evidence="5" type="ORF">METZ01_LOCUS376933</name>
</gene>
<dbReference type="Pfam" id="PF01281">
    <property type="entry name" value="Ribosomal_L9_N"/>
    <property type="match status" value="1"/>
</dbReference>
<comment type="similarity">
    <text evidence="1">Belongs to the bacterial ribosomal protein bL9 family.</text>
</comment>
<dbReference type="PANTHER" id="PTHR21368">
    <property type="entry name" value="50S RIBOSOMAL PROTEIN L9"/>
    <property type="match status" value="1"/>
</dbReference>
<dbReference type="GO" id="GO:0005840">
    <property type="term" value="C:ribosome"/>
    <property type="evidence" value="ECO:0007669"/>
    <property type="project" value="UniProtKB-KW"/>
</dbReference>
<feature type="non-terminal residue" evidence="5">
    <location>
        <position position="45"/>
    </location>
</feature>
<dbReference type="InterPro" id="IPR009027">
    <property type="entry name" value="Ribosomal_bL9/RNase_H1_N"/>
</dbReference>
<dbReference type="InterPro" id="IPR000244">
    <property type="entry name" value="Ribosomal_bL9"/>
</dbReference>
<evidence type="ECO:0000256" key="1">
    <source>
        <dbReference type="ARBA" id="ARBA00010605"/>
    </source>
</evidence>
<dbReference type="NCBIfam" id="TIGR00158">
    <property type="entry name" value="L9"/>
    <property type="match status" value="1"/>
</dbReference>
<feature type="domain" description="Ribosomal protein L9" evidence="4">
    <location>
        <begin position="13"/>
        <end position="40"/>
    </location>
</feature>
<organism evidence="5">
    <name type="scientific">marine metagenome</name>
    <dbReference type="NCBI Taxonomy" id="408172"/>
    <lineage>
        <taxon>unclassified sequences</taxon>
        <taxon>metagenomes</taxon>
        <taxon>ecological metagenomes</taxon>
    </lineage>
</organism>
<evidence type="ECO:0000313" key="5">
    <source>
        <dbReference type="EMBL" id="SVD24079.1"/>
    </source>
</evidence>
<sequence length="45" mass="4919">MEVILKEDINNLGNLGEVVSVKPGYARNYLVPNGKAAFATKENLK</sequence>
<dbReference type="AlphaFoldDB" id="A0A382TPS6"/>
<dbReference type="InterPro" id="IPR036935">
    <property type="entry name" value="Ribosomal_bL9_N_sf"/>
</dbReference>
<keyword evidence="3" id="KW-0687">Ribonucleoprotein</keyword>
<dbReference type="GO" id="GO:1990904">
    <property type="term" value="C:ribonucleoprotein complex"/>
    <property type="evidence" value="ECO:0007669"/>
    <property type="project" value="UniProtKB-KW"/>
</dbReference>
<dbReference type="Gene3D" id="3.40.5.10">
    <property type="entry name" value="Ribosomal protein L9, N-terminal domain"/>
    <property type="match status" value="1"/>
</dbReference>
<name>A0A382TPS6_9ZZZZ</name>
<dbReference type="PROSITE" id="PS00651">
    <property type="entry name" value="RIBOSOMAL_L9"/>
    <property type="match status" value="1"/>
</dbReference>
<dbReference type="GO" id="GO:0006412">
    <property type="term" value="P:translation"/>
    <property type="evidence" value="ECO:0007669"/>
    <property type="project" value="InterPro"/>
</dbReference>
<dbReference type="InterPro" id="IPR020594">
    <property type="entry name" value="Ribosomal_bL9_bac/chp"/>
</dbReference>
<evidence type="ECO:0000259" key="4">
    <source>
        <dbReference type="PROSITE" id="PS00651"/>
    </source>
</evidence>
<proteinExistence type="inferred from homology"/>
<dbReference type="SUPFAM" id="SSF55658">
    <property type="entry name" value="L9 N-domain-like"/>
    <property type="match status" value="1"/>
</dbReference>
<dbReference type="InterPro" id="IPR020070">
    <property type="entry name" value="Ribosomal_bL9_N"/>
</dbReference>
<reference evidence="5" key="1">
    <citation type="submission" date="2018-05" db="EMBL/GenBank/DDBJ databases">
        <authorList>
            <person name="Lanie J.A."/>
            <person name="Ng W.-L."/>
            <person name="Kazmierczak K.M."/>
            <person name="Andrzejewski T.M."/>
            <person name="Davidsen T.M."/>
            <person name="Wayne K.J."/>
            <person name="Tettelin H."/>
            <person name="Glass J.I."/>
            <person name="Rusch D."/>
            <person name="Podicherti R."/>
            <person name="Tsui H.-C.T."/>
            <person name="Winkler M.E."/>
        </authorList>
    </citation>
    <scope>NUCLEOTIDE SEQUENCE</scope>
</reference>
<dbReference type="EMBL" id="UINC01138251">
    <property type="protein sequence ID" value="SVD24079.1"/>
    <property type="molecule type" value="Genomic_DNA"/>
</dbReference>